<dbReference type="SUPFAM" id="SSF49464">
    <property type="entry name" value="Carboxypeptidase regulatory domain-like"/>
    <property type="match status" value="1"/>
</dbReference>
<feature type="domain" description="SLH" evidence="3">
    <location>
        <begin position="1561"/>
        <end position="1620"/>
    </location>
</feature>
<dbReference type="SUPFAM" id="SSF49373">
    <property type="entry name" value="Invasin/intimin cell-adhesion fragments"/>
    <property type="match status" value="1"/>
</dbReference>
<dbReference type="Pfam" id="PF17963">
    <property type="entry name" value="Big_9"/>
    <property type="match status" value="1"/>
</dbReference>
<evidence type="ECO:0000259" key="2">
    <source>
        <dbReference type="PROSITE" id="PS51127"/>
    </source>
</evidence>
<evidence type="ECO:0000313" key="4">
    <source>
        <dbReference type="EMBL" id="QDH21417.1"/>
    </source>
</evidence>
<comment type="similarity">
    <text evidence="1">Belongs to the intimin/invasin family.</text>
</comment>
<dbReference type="KEGG" id="saca:FFV09_11545"/>
<dbReference type="InterPro" id="IPR008964">
    <property type="entry name" value="Invasin/intimin_cell_adhesion"/>
</dbReference>
<dbReference type="PANTHER" id="PTHR43308">
    <property type="entry name" value="OUTER MEMBRANE PROTEIN ALPHA-RELATED"/>
    <property type="match status" value="1"/>
</dbReference>
<dbReference type="InterPro" id="IPR003344">
    <property type="entry name" value="Big_1_dom"/>
</dbReference>
<name>A0A4Y6UYW1_SACBS</name>
<dbReference type="Pfam" id="PF00395">
    <property type="entry name" value="SLH"/>
    <property type="match status" value="3"/>
</dbReference>
<reference evidence="4 5" key="1">
    <citation type="submission" date="2019-06" db="EMBL/GenBank/DDBJ databases">
        <title>Saccharibacillus brassicae sp. nov., an endophytic bacterium isolated from Chinese cabbage seeds (Brassica pekinensis).</title>
        <authorList>
            <person name="Jiang L."/>
            <person name="Lee J."/>
            <person name="Kim S.W."/>
        </authorList>
    </citation>
    <scope>NUCLEOTIDE SEQUENCE [LARGE SCALE GENOMIC DNA]</scope>
    <source>
        <strain evidence="5">KCTC 43072 / ATSA2</strain>
    </source>
</reference>
<dbReference type="PROSITE" id="PS51272">
    <property type="entry name" value="SLH"/>
    <property type="match status" value="2"/>
</dbReference>
<proteinExistence type="inferred from homology"/>
<keyword evidence="5" id="KW-1185">Reference proteome</keyword>
<feature type="domain" description="SLH" evidence="3">
    <location>
        <begin position="1497"/>
        <end position="1560"/>
    </location>
</feature>
<dbReference type="EMBL" id="CP041217">
    <property type="protein sequence ID" value="QDH21417.1"/>
    <property type="molecule type" value="Genomic_DNA"/>
</dbReference>
<dbReference type="Proteomes" id="UP000316968">
    <property type="component" value="Chromosome"/>
</dbReference>
<dbReference type="InterPro" id="IPR008969">
    <property type="entry name" value="CarboxyPept-like_regulatory"/>
</dbReference>
<evidence type="ECO:0000256" key="1">
    <source>
        <dbReference type="ARBA" id="ARBA00010116"/>
    </source>
</evidence>
<dbReference type="PANTHER" id="PTHR43308:SF5">
    <property type="entry name" value="S-LAYER PROTEIN _ PEPTIDOGLYCAN ENDO-BETA-N-ACETYLGLUCOSAMINIDASE"/>
    <property type="match status" value="1"/>
</dbReference>
<protein>
    <recommendedName>
        <fullName evidence="6">S-layer homology domain-containing protein</fullName>
    </recommendedName>
</protein>
<dbReference type="Gene3D" id="2.60.40.1120">
    <property type="entry name" value="Carboxypeptidase-like, regulatory domain"/>
    <property type="match status" value="1"/>
</dbReference>
<sequence>MPHASAETLGATSFNDIDTWNGDVVGTGVPTGAEMQLDYDKGIGKRISNGYVDSTTKTALYPIESKIDGVAQAPRESAYLLMRAFDVDEYDGSSGTGEWDRVYLSEDPALLRLGNPYTAWPTSGTFWSNKTADYKKEFPQQTYVGALSGNNEKWNTTVMKLDASKIQADEPYYYGVSTHHYVNAASSGSTPNWEVIVDWAQLIVDGGAKESGAIDKGDISVEKGGITVDTSFVPKQNGSFAMEVSVVKPAASKTEVDQNLDTKKKLFSGAEANVPQPWSGVQLVDPSIDPAKEYDVNVILFDDRGDGKVGESYTNPGKAQHIYTVSTFDPKLRDFATSVAQYDATALDPNEFKENYLKINGAANGAHLDKVRIVTLPDSSAGRLVLQSASGVTTDIAAGSEIAAADLPKLKFVPAEGGFDGSASFEWNGYDGDEYAVYPGKVMLTANHAPRLDPILIEANKGETVPLPQSIFDAAYSDGKSGPPSKLRFDTLPDPSKGRLVLDGGSSSAPIDVQPGGELDASELSALRFVPAEGFTGTEEFRWNGYDGTQYALKAGSLTIRVNAPPAAGHVGKSGSAGEAVSFGRDDFSLKPAYADPENDKLTKIRITLPEDFGAKQGELSYTTVTGNVYLPSGTRTEIAAGELDTLRFTPSAGLPNGGTAMFAWEAYDGKMYSEIPGTVSIAYSGVPSGDAVGVGAEEGAASIPVTLRGSDPETVTGLVYGIASQPLKGVLTPADPADPNGGNWTYVPNPDFIGGTDTFMYTVKDADGQESAPATVTVRIDRTLDGWPGDKERGDTRPAKAIPGQSLKLSAVSSLLAEGVSATVGGEEVPLLLANASTFAQDGYKQWEKSTYALDARTLPGRYAVAYTALGSEGMILPAEPETRLADNGFEVLAVDLTLTADPAAIVGDGTSRTELTALLKDAEGVPVQGVEVSFDSGGIGSFPNGDRAVTGADGKATLTYQSANITGVEEQSFPVTATVNDPVRGLWGQKEIRVVFLPASVKGVLTEGKNNTPVVGATVRITLDVDGNGSIEPGVDFDRTVNTDTHGAYSVPVPFGGREYTLTVTRLIEVGGVPTPVTYEQKAQVGMAGTTEEEVYESQKTAAGIVMFKRPDGSSSLIDNAFIAHTSVYLQDASGHYVTENGSPKSFSLGKQGVFSAPGLTIGDYKLEIRYELEPGKAITIGTSTVHVQANGEMNISQELVDPYGTIRDASTKALIEGATVTLYYADTAKNRGSGVAPNTKVVLPAIPGFAPNDNASPVQLSDVNGFYAYMVYPETDYYLIVTQKGYDTYTSPTLSVGQEIVRHDLELTPQRSGSPAAVATTEPVQAPQLELKLTVDRNPVEEGGQSTIKVDYKNVSGVTLGEGTIRVALPAGAEVIDAAGGTRSGGSLVWTVRNLDGGKSGSYNIVLKWPMQQGPESSYPVTGSFSAGASQAGVQAAAQSNVNVRVLSPRFEELRHQRYILGYPDGEFKPDRSLTRAELAAIVARLTENVNLNDPIGFRDVPTSHWAANYIRIAVKHDYFDGFQDGTFKPESQVTRAELAAVAVRFLGLEGSAASGSTFTDTKGHWASSAIERLSQDGFIAGYPDGSFRPNQVLKRSEAVTLINRMLSRGPLTGLKPQFPDMPQTHWAFGDVQEATISHTAKRGASGEIWTGTLADDVQ</sequence>
<feature type="domain" description="Big-1" evidence="2">
    <location>
        <begin position="897"/>
        <end position="980"/>
    </location>
</feature>
<organism evidence="4 5">
    <name type="scientific">Saccharibacillus brassicae</name>
    <dbReference type="NCBI Taxonomy" id="2583377"/>
    <lineage>
        <taxon>Bacteria</taxon>
        <taxon>Bacillati</taxon>
        <taxon>Bacillota</taxon>
        <taxon>Bacilli</taxon>
        <taxon>Bacillales</taxon>
        <taxon>Paenibacillaceae</taxon>
        <taxon>Saccharibacillus</taxon>
    </lineage>
</organism>
<dbReference type="InterPro" id="IPR013783">
    <property type="entry name" value="Ig-like_fold"/>
</dbReference>
<evidence type="ECO:0008006" key="6">
    <source>
        <dbReference type="Google" id="ProtNLM"/>
    </source>
</evidence>
<gene>
    <name evidence="4" type="ORF">FFV09_11545</name>
</gene>
<dbReference type="Pfam" id="PF02369">
    <property type="entry name" value="Big_1"/>
    <property type="match status" value="1"/>
</dbReference>
<accession>A0A4Y6UYW1</accession>
<dbReference type="InterPro" id="IPR051465">
    <property type="entry name" value="Cell_Envelope_Struct_Comp"/>
</dbReference>
<dbReference type="InterPro" id="IPR001119">
    <property type="entry name" value="SLH_dom"/>
</dbReference>
<dbReference type="SMART" id="SM00634">
    <property type="entry name" value="BID_1"/>
    <property type="match status" value="1"/>
</dbReference>
<dbReference type="Gene3D" id="2.60.40.3440">
    <property type="match status" value="1"/>
</dbReference>
<evidence type="ECO:0000259" key="3">
    <source>
        <dbReference type="PROSITE" id="PS51272"/>
    </source>
</evidence>
<evidence type="ECO:0000313" key="5">
    <source>
        <dbReference type="Proteomes" id="UP000316968"/>
    </source>
</evidence>
<dbReference type="PROSITE" id="PS51127">
    <property type="entry name" value="BIG1"/>
    <property type="match status" value="1"/>
</dbReference>
<dbReference type="RefSeq" id="WP_141447962.1">
    <property type="nucleotide sequence ID" value="NZ_CP041217.1"/>
</dbReference>
<dbReference type="Gene3D" id="2.60.40.10">
    <property type="entry name" value="Immunoglobulins"/>
    <property type="match status" value="1"/>
</dbReference>
<dbReference type="OrthoDB" id="283370at2"/>